<dbReference type="AlphaFoldDB" id="A0A2A4FW97"/>
<comment type="caution">
    <text evidence="2">The sequence shown here is derived from an EMBL/GenBank/DDBJ whole genome shotgun (WGS) entry which is preliminary data.</text>
</comment>
<dbReference type="OrthoDB" id="5402191at2"/>
<reference evidence="2 3" key="1">
    <citation type="submission" date="2017-09" db="EMBL/GenBank/DDBJ databases">
        <title>The Catabolism of 3,6-Dichlorosalicylic acid is Initiated by the Cytochrome P450 Monooxygenase DsmABC in Rhizorhabdus dicambivorans Ndbn-20.</title>
        <authorList>
            <person name="Na L."/>
        </authorList>
    </citation>
    <scope>NUCLEOTIDE SEQUENCE [LARGE SCALE GENOMIC DNA]</scope>
    <source>
        <strain evidence="2 3">Ndbn-20m</strain>
    </source>
</reference>
<evidence type="ECO:0008006" key="4">
    <source>
        <dbReference type="Google" id="ProtNLM"/>
    </source>
</evidence>
<dbReference type="Proteomes" id="UP000218934">
    <property type="component" value="Unassembled WGS sequence"/>
</dbReference>
<proteinExistence type="predicted"/>
<evidence type="ECO:0000313" key="3">
    <source>
        <dbReference type="Proteomes" id="UP000218934"/>
    </source>
</evidence>
<evidence type="ECO:0000256" key="1">
    <source>
        <dbReference type="SAM" id="SignalP"/>
    </source>
</evidence>
<accession>A0A2A4FW97</accession>
<organism evidence="2 3">
    <name type="scientific">Rhizorhabdus dicambivorans</name>
    <dbReference type="NCBI Taxonomy" id="1850238"/>
    <lineage>
        <taxon>Bacteria</taxon>
        <taxon>Pseudomonadati</taxon>
        <taxon>Pseudomonadota</taxon>
        <taxon>Alphaproteobacteria</taxon>
        <taxon>Sphingomonadales</taxon>
        <taxon>Sphingomonadaceae</taxon>
        <taxon>Rhizorhabdus</taxon>
    </lineage>
</organism>
<keyword evidence="1" id="KW-0732">Signal</keyword>
<name>A0A2A4FW97_9SPHN</name>
<feature type="chain" id="PRO_5012810911" description="Lipoprotein" evidence="1">
    <location>
        <begin position="22"/>
        <end position="115"/>
    </location>
</feature>
<dbReference type="PROSITE" id="PS51257">
    <property type="entry name" value="PROKAR_LIPOPROTEIN"/>
    <property type="match status" value="1"/>
</dbReference>
<feature type="signal peptide" evidence="1">
    <location>
        <begin position="1"/>
        <end position="21"/>
    </location>
</feature>
<gene>
    <name evidence="2" type="ORF">COO09_13020</name>
</gene>
<dbReference type="EMBL" id="NWUF01000011">
    <property type="protein sequence ID" value="PCE41966.1"/>
    <property type="molecule type" value="Genomic_DNA"/>
</dbReference>
<keyword evidence="3" id="KW-1185">Reference proteome</keyword>
<evidence type="ECO:0000313" key="2">
    <source>
        <dbReference type="EMBL" id="PCE41966.1"/>
    </source>
</evidence>
<dbReference type="KEGG" id="rdi:CMV14_15265"/>
<protein>
    <recommendedName>
        <fullName evidence="4">Lipoprotein</fullName>
    </recommendedName>
</protein>
<sequence>MGVGKSLGLAALLLLAACGSAKDDATGDPIDCRLADAPRFERICTIDRVDSPDGRVIVARGPDGGFRRLLIVKDGRGVIAADGAVPVTVRPSDEPGHIEVAAGEMVYRLPAKVAP</sequence>